<proteinExistence type="predicted"/>
<feature type="region of interest" description="Disordered" evidence="1">
    <location>
        <begin position="660"/>
        <end position="788"/>
    </location>
</feature>
<feature type="compositionally biased region" description="Basic and acidic residues" evidence="1">
    <location>
        <begin position="490"/>
        <end position="502"/>
    </location>
</feature>
<feature type="compositionally biased region" description="Pro residues" evidence="1">
    <location>
        <begin position="686"/>
        <end position="732"/>
    </location>
</feature>
<comment type="caution">
    <text evidence="2">The sequence shown here is derived from an EMBL/GenBank/DDBJ whole genome shotgun (WGS) entry which is preliminary data.</text>
</comment>
<feature type="compositionally biased region" description="Polar residues" evidence="1">
    <location>
        <begin position="673"/>
        <end position="684"/>
    </location>
</feature>
<feature type="compositionally biased region" description="Gly residues" evidence="1">
    <location>
        <begin position="464"/>
        <end position="474"/>
    </location>
</feature>
<feature type="compositionally biased region" description="Low complexity" evidence="1">
    <location>
        <begin position="571"/>
        <end position="587"/>
    </location>
</feature>
<reference evidence="2" key="2">
    <citation type="journal article" date="2022" name="BMC Genomics">
        <title>Comparative genome analysis of mycobacteria focusing on tRNA and non-coding RNA.</title>
        <authorList>
            <person name="Behra P.R.K."/>
            <person name="Pettersson B.M.F."/>
            <person name="Ramesh M."/>
            <person name="Das S."/>
            <person name="Dasgupta S."/>
            <person name="Kirsebom L.A."/>
        </authorList>
    </citation>
    <scope>NUCLEOTIDE SEQUENCE</scope>
    <source>
        <strain evidence="2">DSM 44203</strain>
    </source>
</reference>
<evidence type="ECO:0000313" key="2">
    <source>
        <dbReference type="EMBL" id="MCV7022793.1"/>
    </source>
</evidence>
<feature type="region of interest" description="Disordered" evidence="1">
    <location>
        <begin position="464"/>
        <end position="624"/>
    </location>
</feature>
<feature type="compositionally biased region" description="Low complexity" evidence="1">
    <location>
        <begin position="521"/>
        <end position="557"/>
    </location>
</feature>
<reference evidence="2" key="1">
    <citation type="submission" date="2020-07" db="EMBL/GenBank/DDBJ databases">
        <authorList>
            <person name="Pettersson B.M.F."/>
            <person name="Behra P.R.K."/>
            <person name="Ramesh M."/>
            <person name="Das S."/>
            <person name="Dasgupta S."/>
            <person name="Kirsebom L.A."/>
        </authorList>
    </citation>
    <scope>NUCLEOTIDE SEQUENCE</scope>
    <source>
        <strain evidence="2">DSM 44203</strain>
    </source>
</reference>
<dbReference type="Proteomes" id="UP001207528">
    <property type="component" value="Unassembled WGS sequence"/>
</dbReference>
<dbReference type="RefSeq" id="WP_067391685.1">
    <property type="nucleotide sequence ID" value="NZ_BCTA01000038.1"/>
</dbReference>
<feature type="region of interest" description="Disordered" evidence="1">
    <location>
        <begin position="379"/>
        <end position="446"/>
    </location>
</feature>
<gene>
    <name evidence="2" type="ORF">H7I77_05425</name>
</gene>
<evidence type="ECO:0000256" key="1">
    <source>
        <dbReference type="SAM" id="MobiDB-lite"/>
    </source>
</evidence>
<feature type="compositionally biased region" description="Gly residues" evidence="1">
    <location>
        <begin position="433"/>
        <end position="446"/>
    </location>
</feature>
<sequence>MTDNKFSDLTHWEPLQKVGFGMGWSPGWRPEGQSWNIGTNDTYWDTVLGRAREAYGDPNIRFDNTDDTSSERHLVFGDGTRLPADGTLAYRDSASNQNWINNGDGTFTKADQNFQPVGQPFPPAGFRRMADGKYAPVDARGNQVGPLHSQAPPNFPGSPAWHHSPLTDVFTPVNANGDYYEIDPATGQHKYFDKSGNPISKEKYSAGAPSPQQTPNGQPAPAPGAKPPLQSTQVSVPEGMSTPEYPAWATDVDPDVPNQMTGVVVRLYELFGSGTPATSELPEFPFSTDTGEQSGIDAYDNVKPDFKRIESEFDAAAQAFKTAVQNSANVTQAGRDAINNAIGTFNSTAKALDEGDWDGLLQAESTLLDTVKTAVENAANTQQNVPSNPAGGPPTPMGPGGAPAPGMPPAAGDPSLSAPPADDKKSLEDLLNGGMGSPFGGGMPMGGNPLGGLGGMNPLGGLGGGGNPMGGGGNPLSALSDAAKPLSKLSETDTAKPDDKKSPITPLNAGPQNAPPPPAAPGATPAEPAAVAGATPGPAGANNQPATATPASNPSGAKPTVTLPDGKVIEAPNKQAADAAQNAIDKASPGGDAAQKAYSPTGLELPGDGKNLGAKVDPSDMQPGDVLKWQDKTMVAVAPGLVADPSEAGKIHTLEEVFKDQQGFEGVFRPTETDPTLSTHTSAPPLTDPQAPPQQPGQTPPEPAAPPSDEAPPRQPQTPPPTSVPAEPPPDSVPLSGPGPAGAPAPQQPAPQPSSTVPQAAPPSPFEDDAPPPATRTTKHERIAAGLE</sequence>
<dbReference type="AlphaFoldDB" id="A0AAW5SFE2"/>
<evidence type="ECO:0000313" key="3">
    <source>
        <dbReference type="Proteomes" id="UP001207528"/>
    </source>
</evidence>
<accession>A0AAW5SFE2</accession>
<feature type="region of interest" description="Disordered" evidence="1">
    <location>
        <begin position="190"/>
        <end position="243"/>
    </location>
</feature>
<protein>
    <recommendedName>
        <fullName evidence="4">Biofilm regulator BssS</fullName>
    </recommendedName>
</protein>
<name>A0AAW5SFE2_MYCNV</name>
<feature type="compositionally biased region" description="Pro residues" evidence="1">
    <location>
        <begin position="741"/>
        <end position="752"/>
    </location>
</feature>
<dbReference type="EMBL" id="JACKTI010000020">
    <property type="protein sequence ID" value="MCV7022793.1"/>
    <property type="molecule type" value="Genomic_DNA"/>
</dbReference>
<evidence type="ECO:0008006" key="4">
    <source>
        <dbReference type="Google" id="ProtNLM"/>
    </source>
</evidence>
<organism evidence="2 3">
    <name type="scientific">Mycolicibacterium novocastrense</name>
    <name type="common">Mycobacterium novocastrense</name>
    <dbReference type="NCBI Taxonomy" id="59813"/>
    <lineage>
        <taxon>Bacteria</taxon>
        <taxon>Bacillati</taxon>
        <taxon>Actinomycetota</taxon>
        <taxon>Actinomycetes</taxon>
        <taxon>Mycobacteriales</taxon>
        <taxon>Mycobacteriaceae</taxon>
        <taxon>Mycolicibacterium</taxon>
    </lineage>
</organism>
<feature type="compositionally biased region" description="Basic and acidic residues" evidence="1">
    <location>
        <begin position="778"/>
        <end position="788"/>
    </location>
</feature>